<sequence>MSEPATPSSQSGTGSAATSSGQLHRVLGLPELIFFGLAYMVPLTVFTTYGVVTDGTEGHLPGAYVITLATMIFTALSYGAMVRIHPVAGSAYSYTQRSFGGSVGFAAGWALLLDYIFLPMINFLVIGIFVNALWPAVPAWVWVVVSIAVVTALNVLGIKMVTRFNYALIIFQIVFIVVFVALAVRHITGDTGTPSIGSVFFGNAQMGLLFSGAAILCLSFLGFDAISTLSEETRDPRRLIPRAILLVTVIGGGLFIVVSLVASLAFPDYVNFTDVDSAANDVMVRVGGTALETFFTAAYVAGCFASALASQASVGRILYAMGRDATLPKQVFGRITARFSTPANAIVIVGAVSLVALTISLSTAAEMVSFGALVAFSMVNLSVIKVYLIEQRRRSATDLVRFGVLPLIGFGLTMWLWTSLSATAITVGLVWLAVGVAYLIYLTRGFRRPAPTLDMREESVPVADPV</sequence>
<dbReference type="InterPro" id="IPR004841">
    <property type="entry name" value="AA-permease/SLC12A_dom"/>
</dbReference>
<feature type="transmembrane region" description="Helical" evidence="5">
    <location>
        <begin position="339"/>
        <end position="361"/>
    </location>
</feature>
<evidence type="ECO:0000313" key="7">
    <source>
        <dbReference type="EMBL" id="AFA71466.1"/>
    </source>
</evidence>
<feature type="transmembrane region" description="Helical" evidence="5">
    <location>
        <begin position="204"/>
        <end position="223"/>
    </location>
</feature>
<keyword evidence="2 5" id="KW-0812">Transmembrane</keyword>
<dbReference type="PANTHER" id="PTHR42770:SF8">
    <property type="entry name" value="PUTRESCINE IMPORTER PUUP"/>
    <property type="match status" value="1"/>
</dbReference>
<dbReference type="Gene3D" id="1.20.1740.10">
    <property type="entry name" value="Amino acid/polyamine transporter I"/>
    <property type="match status" value="1"/>
</dbReference>
<evidence type="ECO:0000313" key="8">
    <source>
        <dbReference type="Proteomes" id="UP000009154"/>
    </source>
</evidence>
<organism evidence="7 8">
    <name type="scientific">Gordonia polyisoprenivorans (strain DSM 44266 / VH2)</name>
    <dbReference type="NCBI Taxonomy" id="1112204"/>
    <lineage>
        <taxon>Bacteria</taxon>
        <taxon>Bacillati</taxon>
        <taxon>Actinomycetota</taxon>
        <taxon>Actinomycetes</taxon>
        <taxon>Mycobacteriales</taxon>
        <taxon>Gordoniaceae</taxon>
        <taxon>Gordonia</taxon>
    </lineage>
</organism>
<gene>
    <name evidence="7" type="ordered locus">GPOL_c03950</name>
</gene>
<dbReference type="Pfam" id="PF00324">
    <property type="entry name" value="AA_permease"/>
    <property type="match status" value="1"/>
</dbReference>
<feature type="transmembrane region" description="Helical" evidence="5">
    <location>
        <begin position="103"/>
        <end position="133"/>
    </location>
</feature>
<dbReference type="RefSeq" id="WP_014358473.1">
    <property type="nucleotide sequence ID" value="NC_016906.1"/>
</dbReference>
<feature type="domain" description="Amino acid permease/ SLC12A" evidence="6">
    <location>
        <begin position="32"/>
        <end position="427"/>
    </location>
</feature>
<keyword evidence="4 5" id="KW-0472">Membrane</keyword>
<feature type="transmembrane region" description="Helical" evidence="5">
    <location>
        <begin position="367"/>
        <end position="387"/>
    </location>
</feature>
<accession>H6MTA0</accession>
<dbReference type="AlphaFoldDB" id="H6MTA0"/>
<dbReference type="Proteomes" id="UP000009154">
    <property type="component" value="Chromosome"/>
</dbReference>
<feature type="transmembrane region" description="Helical" evidence="5">
    <location>
        <begin position="164"/>
        <end position="184"/>
    </location>
</feature>
<dbReference type="EMBL" id="CP003119">
    <property type="protein sequence ID" value="AFA71466.1"/>
    <property type="molecule type" value="Genomic_DNA"/>
</dbReference>
<dbReference type="HOGENOM" id="CLU_007946_6_0_11"/>
<protein>
    <submittedName>
        <fullName evidence="7">Putative amino acid permease</fullName>
    </submittedName>
</protein>
<evidence type="ECO:0000259" key="6">
    <source>
        <dbReference type="Pfam" id="PF00324"/>
    </source>
</evidence>
<feature type="transmembrane region" description="Helical" evidence="5">
    <location>
        <begin position="243"/>
        <end position="266"/>
    </location>
</feature>
<keyword evidence="8" id="KW-1185">Reference proteome</keyword>
<dbReference type="STRING" id="1112204.GPOL_c03950"/>
<dbReference type="PANTHER" id="PTHR42770">
    <property type="entry name" value="AMINO ACID TRANSPORTER-RELATED"/>
    <property type="match status" value="1"/>
</dbReference>
<reference evidence="7 8" key="1">
    <citation type="journal article" date="2012" name="Appl. Environ. Microbiol.">
        <title>Involvement of two latex-clearing proteins during rubber degradation and insights into the subsequent degradation pathway revealed by the genome sequence of Gordonia polyisoprenivorans strain VH2.</title>
        <authorList>
            <person name="Hiessl S."/>
            <person name="Schuldes J."/>
            <person name="Thurmer A."/>
            <person name="Halbsguth T."/>
            <person name="Broker D."/>
            <person name="Angelov A."/>
            <person name="Liebl W."/>
            <person name="Daniel R."/>
            <person name="Steinbuchel A."/>
        </authorList>
    </citation>
    <scope>NUCLEOTIDE SEQUENCE [LARGE SCALE GENOMIC DNA]</scope>
    <source>
        <strain evidence="8">DSM 44266 / VH2</strain>
    </source>
</reference>
<feature type="transmembrane region" description="Helical" evidence="5">
    <location>
        <begin position="423"/>
        <end position="442"/>
    </location>
</feature>
<evidence type="ECO:0000256" key="2">
    <source>
        <dbReference type="ARBA" id="ARBA00022692"/>
    </source>
</evidence>
<name>H6MTA0_GORPV</name>
<feature type="transmembrane region" description="Helical" evidence="5">
    <location>
        <begin position="139"/>
        <end position="157"/>
    </location>
</feature>
<evidence type="ECO:0000256" key="5">
    <source>
        <dbReference type="SAM" id="Phobius"/>
    </source>
</evidence>
<feature type="transmembrane region" description="Helical" evidence="5">
    <location>
        <begin position="399"/>
        <end position="417"/>
    </location>
</feature>
<feature type="transmembrane region" description="Helical" evidence="5">
    <location>
        <begin position="32"/>
        <end position="51"/>
    </location>
</feature>
<dbReference type="KEGG" id="gpo:GPOL_c03950"/>
<dbReference type="GO" id="GO:0055085">
    <property type="term" value="P:transmembrane transport"/>
    <property type="evidence" value="ECO:0007669"/>
    <property type="project" value="InterPro"/>
</dbReference>
<dbReference type="InterPro" id="IPR050367">
    <property type="entry name" value="APC_superfamily"/>
</dbReference>
<feature type="transmembrane region" description="Helical" evidence="5">
    <location>
        <begin position="63"/>
        <end position="82"/>
    </location>
</feature>
<feature type="transmembrane region" description="Helical" evidence="5">
    <location>
        <begin position="297"/>
        <end position="319"/>
    </location>
</feature>
<evidence type="ECO:0000256" key="4">
    <source>
        <dbReference type="ARBA" id="ARBA00023136"/>
    </source>
</evidence>
<evidence type="ECO:0000256" key="1">
    <source>
        <dbReference type="ARBA" id="ARBA00004141"/>
    </source>
</evidence>
<dbReference type="GO" id="GO:0016020">
    <property type="term" value="C:membrane"/>
    <property type="evidence" value="ECO:0007669"/>
    <property type="project" value="UniProtKB-SubCell"/>
</dbReference>
<evidence type="ECO:0000256" key="3">
    <source>
        <dbReference type="ARBA" id="ARBA00022989"/>
    </source>
</evidence>
<dbReference type="GeneID" id="90157489"/>
<keyword evidence="3 5" id="KW-1133">Transmembrane helix</keyword>
<dbReference type="PIRSF" id="PIRSF006060">
    <property type="entry name" value="AA_transporter"/>
    <property type="match status" value="1"/>
</dbReference>
<comment type="subcellular location">
    <subcellularLocation>
        <location evidence="1">Membrane</location>
        <topology evidence="1">Multi-pass membrane protein</topology>
    </subcellularLocation>
</comment>
<proteinExistence type="predicted"/>
<dbReference type="eggNOG" id="COG0531">
    <property type="taxonomic scope" value="Bacteria"/>
</dbReference>